<sequence length="198" mass="21482">MIDSAERFKPDDEENNDESDDEIVDVLVTIGEPFAVATDENIAAAIAVDDDVANADGCIIGLNVLFVKPNVNECNVDVIARLRLPPLNIAFTSESNFGGSVSARNDLQRRSASRFVIIPQRRDDTGIAPARLNNSNCTGVHCTQLKFFNNVFDICAKHNRIPYNITLRTSLPTVLTNGPDPTCIGGDTDADEDADDSD</sequence>
<feature type="region of interest" description="Disordered" evidence="1">
    <location>
        <begin position="178"/>
        <end position="198"/>
    </location>
</feature>
<proteinExistence type="predicted"/>
<keyword evidence="3" id="KW-1185">Reference proteome</keyword>
<dbReference type="EMBL" id="NJHN03000047">
    <property type="protein sequence ID" value="KAH9420559.1"/>
    <property type="molecule type" value="Genomic_DNA"/>
</dbReference>
<comment type="caution">
    <text evidence="2">The sequence shown here is derived from an EMBL/GenBank/DDBJ whole genome shotgun (WGS) entry which is preliminary data.</text>
</comment>
<evidence type="ECO:0000313" key="2">
    <source>
        <dbReference type="EMBL" id="KAH9420559.1"/>
    </source>
</evidence>
<gene>
    <name evidence="2" type="ORF">DERP_000985</name>
</gene>
<organism evidence="2 3">
    <name type="scientific">Dermatophagoides pteronyssinus</name>
    <name type="common">European house dust mite</name>
    <dbReference type="NCBI Taxonomy" id="6956"/>
    <lineage>
        <taxon>Eukaryota</taxon>
        <taxon>Metazoa</taxon>
        <taxon>Ecdysozoa</taxon>
        <taxon>Arthropoda</taxon>
        <taxon>Chelicerata</taxon>
        <taxon>Arachnida</taxon>
        <taxon>Acari</taxon>
        <taxon>Acariformes</taxon>
        <taxon>Sarcoptiformes</taxon>
        <taxon>Astigmata</taxon>
        <taxon>Psoroptidia</taxon>
        <taxon>Analgoidea</taxon>
        <taxon>Pyroglyphidae</taxon>
        <taxon>Dermatophagoidinae</taxon>
        <taxon>Dermatophagoides</taxon>
    </lineage>
</organism>
<accession>A0ABQ8JD80</accession>
<reference evidence="2 3" key="2">
    <citation type="journal article" date="2022" name="Mol. Biol. Evol.">
        <title>Comparative Genomics Reveals Insights into the Divergent Evolution of Astigmatic Mites and Household Pest Adaptations.</title>
        <authorList>
            <person name="Xiong Q."/>
            <person name="Wan A.T."/>
            <person name="Liu X."/>
            <person name="Fung C.S."/>
            <person name="Xiao X."/>
            <person name="Malainual N."/>
            <person name="Hou J."/>
            <person name="Wang L."/>
            <person name="Wang M."/>
            <person name="Yang K.Y."/>
            <person name="Cui Y."/>
            <person name="Leung E.L."/>
            <person name="Nong W."/>
            <person name="Shin S.K."/>
            <person name="Au S.W."/>
            <person name="Jeong K.Y."/>
            <person name="Chew F.T."/>
            <person name="Hui J.H."/>
            <person name="Leung T.F."/>
            <person name="Tungtrongchitr A."/>
            <person name="Zhong N."/>
            <person name="Liu Z."/>
            <person name="Tsui S.K."/>
        </authorList>
    </citation>
    <scope>NUCLEOTIDE SEQUENCE [LARGE SCALE GENOMIC DNA]</scope>
    <source>
        <strain evidence="2">Derp</strain>
    </source>
</reference>
<dbReference type="Proteomes" id="UP000887458">
    <property type="component" value="Unassembled WGS sequence"/>
</dbReference>
<name>A0ABQ8JD80_DERPT</name>
<reference evidence="2 3" key="1">
    <citation type="journal article" date="2018" name="J. Allergy Clin. Immunol.">
        <title>High-quality assembly of Dermatophagoides pteronyssinus genome and transcriptome reveals a wide range of novel allergens.</title>
        <authorList>
            <person name="Liu X.Y."/>
            <person name="Yang K.Y."/>
            <person name="Wang M.Q."/>
            <person name="Kwok J.S."/>
            <person name="Zeng X."/>
            <person name="Yang Z."/>
            <person name="Xiao X.J."/>
            <person name="Lau C.P."/>
            <person name="Li Y."/>
            <person name="Huang Z.M."/>
            <person name="Ba J.G."/>
            <person name="Yim A.K."/>
            <person name="Ouyang C.Y."/>
            <person name="Ngai S.M."/>
            <person name="Chan T.F."/>
            <person name="Leung E.L."/>
            <person name="Liu L."/>
            <person name="Liu Z.G."/>
            <person name="Tsui S.K."/>
        </authorList>
    </citation>
    <scope>NUCLEOTIDE SEQUENCE [LARGE SCALE GENOMIC DNA]</scope>
    <source>
        <strain evidence="2">Derp</strain>
    </source>
</reference>
<evidence type="ECO:0000256" key="1">
    <source>
        <dbReference type="SAM" id="MobiDB-lite"/>
    </source>
</evidence>
<protein>
    <submittedName>
        <fullName evidence="2">Uncharacterized protein</fullName>
    </submittedName>
</protein>
<feature type="compositionally biased region" description="Acidic residues" evidence="1">
    <location>
        <begin position="11"/>
        <end position="21"/>
    </location>
</feature>
<feature type="compositionally biased region" description="Basic and acidic residues" evidence="1">
    <location>
        <begin position="1"/>
        <end position="10"/>
    </location>
</feature>
<feature type="region of interest" description="Disordered" evidence="1">
    <location>
        <begin position="1"/>
        <end position="21"/>
    </location>
</feature>
<evidence type="ECO:0000313" key="3">
    <source>
        <dbReference type="Proteomes" id="UP000887458"/>
    </source>
</evidence>
<feature type="compositionally biased region" description="Acidic residues" evidence="1">
    <location>
        <begin position="188"/>
        <end position="198"/>
    </location>
</feature>